<feature type="domain" description="LexA repressor DNA-binding" evidence="12">
    <location>
        <begin position="24"/>
        <end position="87"/>
    </location>
</feature>
<dbReference type="InterPro" id="IPR036286">
    <property type="entry name" value="LexA/Signal_pep-like_sf"/>
</dbReference>
<dbReference type="EMBL" id="CP053661">
    <property type="protein sequence ID" value="QKD82013.1"/>
    <property type="molecule type" value="Genomic_DNA"/>
</dbReference>
<accession>A0A6M8BFS0</accession>
<keyword evidence="2" id="KW-0235">DNA replication</keyword>
<feature type="region of interest" description="Disordered" evidence="10">
    <location>
        <begin position="130"/>
        <end position="154"/>
    </location>
</feature>
<evidence type="ECO:0000256" key="10">
    <source>
        <dbReference type="SAM" id="MobiDB-lite"/>
    </source>
</evidence>
<dbReference type="GO" id="GO:0006508">
    <property type="term" value="P:proteolysis"/>
    <property type="evidence" value="ECO:0007669"/>
    <property type="project" value="InterPro"/>
</dbReference>
<keyword evidence="8" id="KW-0234">DNA repair</keyword>
<evidence type="ECO:0000313" key="13">
    <source>
        <dbReference type="EMBL" id="QKD82013.1"/>
    </source>
</evidence>
<keyword evidence="9" id="KW-0742">SOS response</keyword>
<dbReference type="KEGG" id="theu:HPC62_07200"/>
<evidence type="ECO:0000256" key="8">
    <source>
        <dbReference type="ARBA" id="ARBA00023204"/>
    </source>
</evidence>
<name>A0A6M8BFS0_9CYAN</name>
<dbReference type="InterPro" id="IPR015927">
    <property type="entry name" value="Peptidase_S24_S26A/B/C"/>
</dbReference>
<proteinExistence type="predicted"/>
<dbReference type="SUPFAM" id="SSF46785">
    <property type="entry name" value="Winged helix' DNA-binding domain"/>
    <property type="match status" value="1"/>
</dbReference>
<dbReference type="InterPro" id="IPR036390">
    <property type="entry name" value="WH_DNA-bd_sf"/>
</dbReference>
<dbReference type="InterPro" id="IPR050077">
    <property type="entry name" value="LexA_repressor"/>
</dbReference>
<dbReference type="GO" id="GO:0006281">
    <property type="term" value="P:DNA repair"/>
    <property type="evidence" value="ECO:0007669"/>
    <property type="project" value="UniProtKB-KW"/>
</dbReference>
<keyword evidence="3" id="KW-0227">DNA damage</keyword>
<keyword evidence="6" id="KW-0238">DNA-binding</keyword>
<evidence type="ECO:0000256" key="4">
    <source>
        <dbReference type="ARBA" id="ARBA00022801"/>
    </source>
</evidence>
<feature type="region of interest" description="Disordered" evidence="10">
    <location>
        <begin position="1"/>
        <end position="25"/>
    </location>
</feature>
<dbReference type="GO" id="GO:0006260">
    <property type="term" value="P:DNA replication"/>
    <property type="evidence" value="ECO:0007669"/>
    <property type="project" value="UniProtKB-KW"/>
</dbReference>
<dbReference type="GO" id="GO:0045892">
    <property type="term" value="P:negative regulation of DNA-templated transcription"/>
    <property type="evidence" value="ECO:0007669"/>
    <property type="project" value="InterPro"/>
</dbReference>
<keyword evidence="5" id="KW-0805">Transcription regulation</keyword>
<dbReference type="InterPro" id="IPR039418">
    <property type="entry name" value="LexA-like"/>
</dbReference>
<evidence type="ECO:0000256" key="1">
    <source>
        <dbReference type="ARBA" id="ARBA00022491"/>
    </source>
</evidence>
<dbReference type="InterPro" id="IPR036388">
    <property type="entry name" value="WH-like_DNA-bd_sf"/>
</dbReference>
<dbReference type="Proteomes" id="UP000505210">
    <property type="component" value="Chromosome"/>
</dbReference>
<dbReference type="RefSeq" id="WP_172354396.1">
    <property type="nucleotide sequence ID" value="NZ_CP053661.1"/>
</dbReference>
<keyword evidence="4 13" id="KW-0378">Hydrolase</keyword>
<evidence type="ECO:0000256" key="5">
    <source>
        <dbReference type="ARBA" id="ARBA00023015"/>
    </source>
</evidence>
<keyword evidence="1" id="KW-0678">Repressor</keyword>
<dbReference type="Gene3D" id="2.10.109.10">
    <property type="entry name" value="Umud Fragment, subunit A"/>
    <property type="match status" value="1"/>
</dbReference>
<evidence type="ECO:0000256" key="6">
    <source>
        <dbReference type="ARBA" id="ARBA00023125"/>
    </source>
</evidence>
<feature type="compositionally biased region" description="Polar residues" evidence="10">
    <location>
        <begin position="10"/>
        <end position="21"/>
    </location>
</feature>
<dbReference type="PANTHER" id="PTHR33516">
    <property type="entry name" value="LEXA REPRESSOR"/>
    <property type="match status" value="1"/>
</dbReference>
<dbReference type="Gene3D" id="1.10.10.10">
    <property type="entry name" value="Winged helix-like DNA-binding domain superfamily/Winged helix DNA-binding domain"/>
    <property type="match status" value="1"/>
</dbReference>
<gene>
    <name evidence="13" type="primary">lexA</name>
    <name evidence="13" type="ORF">HPC62_07200</name>
</gene>
<dbReference type="SUPFAM" id="SSF51306">
    <property type="entry name" value="LexA/Signal peptidase"/>
    <property type="match status" value="1"/>
</dbReference>
<evidence type="ECO:0000256" key="3">
    <source>
        <dbReference type="ARBA" id="ARBA00022763"/>
    </source>
</evidence>
<keyword evidence="7" id="KW-0804">Transcription</keyword>
<dbReference type="CDD" id="cd06529">
    <property type="entry name" value="S24_LexA-like"/>
    <property type="match status" value="1"/>
</dbReference>
<dbReference type="GO" id="GO:0004252">
    <property type="term" value="F:serine-type endopeptidase activity"/>
    <property type="evidence" value="ECO:0007669"/>
    <property type="project" value="UniProtKB-EC"/>
</dbReference>
<keyword evidence="14" id="KW-1185">Reference proteome</keyword>
<protein>
    <submittedName>
        <fullName evidence="13">Repressor LexA</fullName>
        <ecNumber evidence="13">3.4.21.88</ecNumber>
    </submittedName>
</protein>
<evidence type="ECO:0000256" key="7">
    <source>
        <dbReference type="ARBA" id="ARBA00023163"/>
    </source>
</evidence>
<dbReference type="Pfam" id="PF01726">
    <property type="entry name" value="LexA_DNA_bind"/>
    <property type="match status" value="1"/>
</dbReference>
<dbReference type="PANTHER" id="PTHR33516:SF2">
    <property type="entry name" value="LEXA REPRESSOR-RELATED"/>
    <property type="match status" value="1"/>
</dbReference>
<dbReference type="EC" id="3.4.21.88" evidence="13"/>
<evidence type="ECO:0000313" key="14">
    <source>
        <dbReference type="Proteomes" id="UP000505210"/>
    </source>
</evidence>
<evidence type="ECO:0000259" key="11">
    <source>
        <dbReference type="Pfam" id="PF00717"/>
    </source>
</evidence>
<reference evidence="13 14" key="1">
    <citation type="submission" date="2020-05" db="EMBL/GenBank/DDBJ databases">
        <title>Complete genome sequence of of a novel Thermoleptolyngbya strain isolated from hot springs of Ganzi, Sichuan China.</title>
        <authorList>
            <person name="Tang J."/>
            <person name="Daroch M."/>
            <person name="Li L."/>
            <person name="Waleron K."/>
            <person name="Waleron M."/>
            <person name="Waleron M."/>
        </authorList>
    </citation>
    <scope>NUCLEOTIDE SEQUENCE [LARGE SCALE GENOMIC DNA]</scope>
    <source>
        <strain evidence="13 14">PKUAC-SCTA183</strain>
    </source>
</reference>
<dbReference type="AlphaFoldDB" id="A0A6M8BFS0"/>
<evidence type="ECO:0000259" key="12">
    <source>
        <dbReference type="Pfam" id="PF01726"/>
    </source>
</evidence>
<sequence length="293" mass="31939">MPTAKPPTAKRSTVRQSTRQSIPKPLTVKQQRCLDWVTGFIQQQGISPTYEEIRVGLSYRSKDPVRSLLNALCHKGYITRKPHKARAIQVVQSSQVNGAKTGRHRSAQPAPTLQLVPAEAMGTGSTVEAVPETSATSPWAALEQASPKSRSRRKLPQGIPLLGGIAAHSPKTTFVDEPEIYLPLELFPNLARRSPYDLSQLFALRVQGDSMIESHILDGDVILLRRNPDPASLKNGAIVAARVGDAATLKHYLRSETTVTLQPANAAYQPTVFDVEEVDVQGVYTGILVRGVV</sequence>
<organism evidence="13 14">
    <name type="scientific">Thermoleptolyngbya sichuanensis A183</name>
    <dbReference type="NCBI Taxonomy" id="2737172"/>
    <lineage>
        <taxon>Bacteria</taxon>
        <taxon>Bacillati</taxon>
        <taxon>Cyanobacteriota</taxon>
        <taxon>Cyanophyceae</taxon>
        <taxon>Oculatellales</taxon>
        <taxon>Oculatellaceae</taxon>
        <taxon>Thermoleptolyngbya</taxon>
        <taxon>Thermoleptolyngbya sichuanensis</taxon>
    </lineage>
</organism>
<evidence type="ECO:0000256" key="9">
    <source>
        <dbReference type="ARBA" id="ARBA00023236"/>
    </source>
</evidence>
<dbReference type="NCBIfam" id="TIGR00498">
    <property type="entry name" value="lexA"/>
    <property type="match status" value="1"/>
</dbReference>
<dbReference type="InterPro" id="IPR006199">
    <property type="entry name" value="LexA_DNA-bd_dom"/>
</dbReference>
<dbReference type="InterPro" id="IPR006200">
    <property type="entry name" value="LexA"/>
</dbReference>
<dbReference type="Pfam" id="PF00717">
    <property type="entry name" value="Peptidase_S24"/>
    <property type="match status" value="1"/>
</dbReference>
<evidence type="ECO:0000256" key="2">
    <source>
        <dbReference type="ARBA" id="ARBA00022705"/>
    </source>
</evidence>
<dbReference type="GO" id="GO:0009432">
    <property type="term" value="P:SOS response"/>
    <property type="evidence" value="ECO:0007669"/>
    <property type="project" value="UniProtKB-KW"/>
</dbReference>
<feature type="domain" description="Peptidase S24/S26A/S26B/S26C" evidence="11">
    <location>
        <begin position="189"/>
        <end position="283"/>
    </location>
</feature>
<dbReference type="GO" id="GO:0003677">
    <property type="term" value="F:DNA binding"/>
    <property type="evidence" value="ECO:0007669"/>
    <property type="project" value="UniProtKB-KW"/>
</dbReference>